<dbReference type="Proteomes" id="UP000461768">
    <property type="component" value="Unassembled WGS sequence"/>
</dbReference>
<dbReference type="RefSeq" id="WP_151147199.1">
    <property type="nucleotide sequence ID" value="NZ_WAGX01000007.1"/>
</dbReference>
<feature type="transmembrane region" description="Helical" evidence="2">
    <location>
        <begin position="12"/>
        <end position="30"/>
    </location>
</feature>
<evidence type="ECO:0000256" key="1">
    <source>
        <dbReference type="SAM" id="MobiDB-lite"/>
    </source>
</evidence>
<sequence>MFKKKSVTPASLGIRGLIGAYLLYLAYTLIPAIQKAPDTKEMIFWIAIVAVFSIVGGLAIIFSLKSFIKGEYDKGEENELQETISLDSDKKDEEEK</sequence>
<reference evidence="3 4" key="1">
    <citation type="submission" date="2019-09" db="EMBL/GenBank/DDBJ databases">
        <authorList>
            <person name="Valk L.C."/>
        </authorList>
    </citation>
    <scope>NUCLEOTIDE SEQUENCE [LARGE SCALE GENOMIC DNA]</scope>
    <source>
        <strain evidence="3">GalUA</strain>
    </source>
</reference>
<keyword evidence="2" id="KW-0472">Membrane</keyword>
<dbReference type="GO" id="GO:0006508">
    <property type="term" value="P:proteolysis"/>
    <property type="evidence" value="ECO:0007669"/>
    <property type="project" value="UniProtKB-KW"/>
</dbReference>
<feature type="region of interest" description="Disordered" evidence="1">
    <location>
        <begin position="75"/>
        <end position="96"/>
    </location>
</feature>
<organism evidence="3 4">
    <name type="scientific">Candidatus Galacturonatibacter soehngenii</name>
    <dbReference type="NCBI Taxonomy" id="2307010"/>
    <lineage>
        <taxon>Bacteria</taxon>
        <taxon>Bacillati</taxon>
        <taxon>Bacillota</taxon>
        <taxon>Clostridia</taxon>
        <taxon>Lachnospirales</taxon>
        <taxon>Lachnospiraceae</taxon>
        <taxon>Candidatus Galacturonatibacter</taxon>
    </lineage>
</organism>
<name>A0A7V7UF01_9FIRM</name>
<comment type="caution">
    <text evidence="3">The sequence shown here is derived from an EMBL/GenBank/DDBJ whole genome shotgun (WGS) entry which is preliminary data.</text>
</comment>
<accession>A0A7V7UF01</accession>
<dbReference type="AlphaFoldDB" id="A0A7V7UF01"/>
<reference evidence="3 4" key="2">
    <citation type="submission" date="2020-02" db="EMBL/GenBank/DDBJ databases">
        <title>Candidatus Galacturonibacter soehngenii shows hetero-acetogenic catabolism of galacturonic acid but lacks a canonical carbon monoxide dehydrogenase/acetyl-CoA synthase complex.</title>
        <authorList>
            <person name="Diender M."/>
            <person name="Stouten G.R."/>
            <person name="Petersen J.F."/>
            <person name="Nielsen P.H."/>
            <person name="Dueholm M.S."/>
            <person name="Pronk J.T."/>
            <person name="Van Loosdrecht M.C.M."/>
        </authorList>
    </citation>
    <scope>NUCLEOTIDE SEQUENCE [LARGE SCALE GENOMIC DNA]</scope>
    <source>
        <strain evidence="3">GalUA</strain>
    </source>
</reference>
<feature type="transmembrane region" description="Helical" evidence="2">
    <location>
        <begin position="42"/>
        <end position="64"/>
    </location>
</feature>
<keyword evidence="3" id="KW-0645">Protease</keyword>
<keyword evidence="4" id="KW-1185">Reference proteome</keyword>
<protein>
    <submittedName>
        <fullName evidence="3">Rhomboid family intramembrane serine protease</fullName>
    </submittedName>
</protein>
<feature type="compositionally biased region" description="Basic and acidic residues" evidence="1">
    <location>
        <begin position="87"/>
        <end position="96"/>
    </location>
</feature>
<keyword evidence="2" id="KW-1133">Transmembrane helix</keyword>
<evidence type="ECO:0000256" key="2">
    <source>
        <dbReference type="SAM" id="Phobius"/>
    </source>
</evidence>
<dbReference type="OrthoDB" id="9956569at2"/>
<dbReference type="GO" id="GO:0008233">
    <property type="term" value="F:peptidase activity"/>
    <property type="evidence" value="ECO:0007669"/>
    <property type="project" value="UniProtKB-KW"/>
</dbReference>
<gene>
    <name evidence="3" type="ORF">F7O84_15235</name>
</gene>
<proteinExistence type="predicted"/>
<keyword evidence="3" id="KW-0378">Hydrolase</keyword>
<evidence type="ECO:0000313" key="4">
    <source>
        <dbReference type="Proteomes" id="UP000461768"/>
    </source>
</evidence>
<evidence type="ECO:0000313" key="3">
    <source>
        <dbReference type="EMBL" id="KAB1435734.1"/>
    </source>
</evidence>
<keyword evidence="2" id="KW-0812">Transmembrane</keyword>
<dbReference type="EMBL" id="WAGX01000007">
    <property type="protein sequence ID" value="KAB1435734.1"/>
    <property type="molecule type" value="Genomic_DNA"/>
</dbReference>